<keyword evidence="3" id="KW-1185">Reference proteome</keyword>
<accession>A0A8B8DNQ3</accession>
<proteinExistence type="predicted"/>
<dbReference type="GeneID" id="111128498"/>
<evidence type="ECO:0000256" key="1">
    <source>
        <dbReference type="SAM" id="Phobius"/>
    </source>
</evidence>
<gene>
    <name evidence="4 5 6 7 8 9" type="primary">LOC111128498</name>
</gene>
<dbReference type="KEGG" id="cvn:111128498"/>
<evidence type="ECO:0000313" key="3">
    <source>
        <dbReference type="Proteomes" id="UP000694844"/>
    </source>
</evidence>
<dbReference type="AlphaFoldDB" id="A0A8B8DNQ3"/>
<feature type="signal peptide" evidence="2">
    <location>
        <begin position="1"/>
        <end position="25"/>
    </location>
</feature>
<evidence type="ECO:0000313" key="5">
    <source>
        <dbReference type="RefSeq" id="XP_022329823.1"/>
    </source>
</evidence>
<dbReference type="RefSeq" id="XP_022329824.1">
    <property type="nucleotide sequence ID" value="XM_022474116.1"/>
</dbReference>
<dbReference type="RefSeq" id="XP_022329823.1">
    <property type="nucleotide sequence ID" value="XM_022474115.1"/>
</dbReference>
<feature type="chain" id="PRO_5044666323" evidence="2">
    <location>
        <begin position="26"/>
        <end position="407"/>
    </location>
</feature>
<evidence type="ECO:0000313" key="8">
    <source>
        <dbReference type="RefSeq" id="XP_022329826.1"/>
    </source>
</evidence>
<keyword evidence="2" id="KW-0732">Signal</keyword>
<protein>
    <submittedName>
        <fullName evidence="4 5">Uncharacterized protein LOC111128498</fullName>
    </submittedName>
</protein>
<evidence type="ECO:0000313" key="9">
    <source>
        <dbReference type="RefSeq" id="XP_022329827.1"/>
    </source>
</evidence>
<organism evidence="3 4">
    <name type="scientific">Crassostrea virginica</name>
    <name type="common">Eastern oyster</name>
    <dbReference type="NCBI Taxonomy" id="6565"/>
    <lineage>
        <taxon>Eukaryota</taxon>
        <taxon>Metazoa</taxon>
        <taxon>Spiralia</taxon>
        <taxon>Lophotrochozoa</taxon>
        <taxon>Mollusca</taxon>
        <taxon>Bivalvia</taxon>
        <taxon>Autobranchia</taxon>
        <taxon>Pteriomorphia</taxon>
        <taxon>Ostreida</taxon>
        <taxon>Ostreoidea</taxon>
        <taxon>Ostreidae</taxon>
        <taxon>Crassostrea</taxon>
    </lineage>
</organism>
<dbReference type="RefSeq" id="XP_022329826.1">
    <property type="nucleotide sequence ID" value="XM_022474118.1"/>
</dbReference>
<keyword evidence="1" id="KW-1133">Transmembrane helix</keyword>
<evidence type="ECO:0000313" key="7">
    <source>
        <dbReference type="RefSeq" id="XP_022329825.1"/>
    </source>
</evidence>
<dbReference type="RefSeq" id="XP_022329827.1">
    <property type="nucleotide sequence ID" value="XM_022474119.1"/>
</dbReference>
<keyword evidence="1" id="KW-0472">Membrane</keyword>
<dbReference type="RefSeq" id="XP_022329825.1">
    <property type="nucleotide sequence ID" value="XM_022474117.1"/>
</dbReference>
<dbReference type="OrthoDB" id="10620177at2759"/>
<dbReference type="RefSeq" id="XP_022329822.1">
    <property type="nucleotide sequence ID" value="XM_022474114.1"/>
</dbReference>
<sequence length="407" mass="45348">MLKVCPLILQAGLLILLAFPTVSMCNTCVPSKEKVPLCTTQDWINFVPCPPPNMFSLLCLEVSECDLLMKILHVCLSQYESLYGQGFTDDMKCSGKETCQRQRESKQWESCDFDEKINVTCYWSTDSTTADVTTVTSTTRLPSTTNLRTTTQTTEQTTEQTTTNHVTDFKSTLPNITMEQNYSMFTTVNPAILDEPSKSESSSFSTIIALLIVLFILTVIAIAVFAVIKQRYAVTCSVKPGYNRQISTDSRAPMLQSGKGCNILCLTLKRRAATPSSSPEPLKGAYTAVPSTERDTIDGCEKSRDLEFVKETNNSCNIECEVPFIDDFPEKKLENNDNSIGDDLETVFSINGDSSIKHCDEGDETIDIPNGAMEKKEPLVNEDVELKVFSDENRINNFTNCENVKEM</sequence>
<reference evidence="4 5" key="1">
    <citation type="submission" date="2025-04" db="UniProtKB">
        <authorList>
            <consortium name="RefSeq"/>
        </authorList>
    </citation>
    <scope>IDENTIFICATION</scope>
    <source>
        <tissue evidence="4 5">Whole sample</tissue>
    </source>
</reference>
<evidence type="ECO:0000313" key="6">
    <source>
        <dbReference type="RefSeq" id="XP_022329824.1"/>
    </source>
</evidence>
<feature type="transmembrane region" description="Helical" evidence="1">
    <location>
        <begin position="207"/>
        <end position="228"/>
    </location>
</feature>
<name>A0A8B8DNQ3_CRAVI</name>
<evidence type="ECO:0000313" key="4">
    <source>
        <dbReference type="RefSeq" id="XP_022329822.1"/>
    </source>
</evidence>
<evidence type="ECO:0000256" key="2">
    <source>
        <dbReference type="SAM" id="SignalP"/>
    </source>
</evidence>
<keyword evidence="1" id="KW-0812">Transmembrane</keyword>
<dbReference type="Proteomes" id="UP000694844">
    <property type="component" value="Chromosome 4"/>
</dbReference>